<sequence length="549" mass="66057">MDQNLKKLQDLLINEIINKQYNEEDFQSYAYEKYPDKDELYKWDFDDLNLLVKQYQQLQNQKAGNKDQIISQEQSHKINQQNQVQNFQDENCETRVLKQSRLIPKRSTAKSVFPNSITKEQAQQNAYTKDDLQILEMIYKERCQIQFDNQIVFSEYEKDHVCQKKIQYIEENVKLSFKVTTINTKNLIFSNQVFCIETQPFNWKVERSKEDLWTLEKIMLMYFPEYSGYKLQYDQKQNFQLHLENALNTYYNKPKTRCLDYFLLFLNDNKANELRLKNFSHYTQNEKNIRNAQLNHLSSPSGQLKIEFSNQNYQAYKRLQNYQNQFYKNYKIFEKQIQESQQIIYQEIEKMKYQLILLRESNKKIFIQDEFAQKIPQFNFEIFYDQIYVALNISNESKKFISNTLEQISKKISQNTNVLEQPLIKCSKNEHELRNIYINKFLTNKQQFLDDKEIQSKLNFYGLNVKSFSDYQYETISSIIPDIFPLKFDLNYEVLQKCKDEFAYHLQQVLLEAQIVLSESFADINLTCKNNFNEFTQAINNSINSDKNT</sequence>
<reference evidence="1" key="1">
    <citation type="submission" date="2021-01" db="EMBL/GenBank/DDBJ databases">
        <authorList>
            <consortium name="Genoscope - CEA"/>
            <person name="William W."/>
        </authorList>
    </citation>
    <scope>NUCLEOTIDE SEQUENCE</scope>
</reference>
<keyword evidence="2" id="KW-1185">Reference proteome</keyword>
<dbReference type="OrthoDB" id="310097at2759"/>
<protein>
    <submittedName>
        <fullName evidence="1">Uncharacterized protein</fullName>
    </submittedName>
</protein>
<name>A0A8S1SAU6_PAROT</name>
<organism evidence="1 2">
    <name type="scientific">Paramecium octaurelia</name>
    <dbReference type="NCBI Taxonomy" id="43137"/>
    <lineage>
        <taxon>Eukaryota</taxon>
        <taxon>Sar</taxon>
        <taxon>Alveolata</taxon>
        <taxon>Ciliophora</taxon>
        <taxon>Intramacronucleata</taxon>
        <taxon>Oligohymenophorea</taxon>
        <taxon>Peniculida</taxon>
        <taxon>Parameciidae</taxon>
        <taxon>Paramecium</taxon>
    </lineage>
</organism>
<dbReference type="OMA" id="CKDEFAY"/>
<dbReference type="AlphaFoldDB" id="A0A8S1SAU6"/>
<evidence type="ECO:0000313" key="2">
    <source>
        <dbReference type="Proteomes" id="UP000683925"/>
    </source>
</evidence>
<accession>A0A8S1SAU6</accession>
<dbReference type="Proteomes" id="UP000683925">
    <property type="component" value="Unassembled WGS sequence"/>
</dbReference>
<dbReference type="EMBL" id="CAJJDP010000006">
    <property type="protein sequence ID" value="CAD8136199.1"/>
    <property type="molecule type" value="Genomic_DNA"/>
</dbReference>
<proteinExistence type="predicted"/>
<comment type="caution">
    <text evidence="1">The sequence shown here is derived from an EMBL/GenBank/DDBJ whole genome shotgun (WGS) entry which is preliminary data.</text>
</comment>
<evidence type="ECO:0000313" key="1">
    <source>
        <dbReference type="EMBL" id="CAD8136199.1"/>
    </source>
</evidence>
<gene>
    <name evidence="1" type="ORF">POCTA_138.1.T0070271</name>
</gene>